<dbReference type="Pfam" id="PF01739">
    <property type="entry name" value="CheR"/>
    <property type="match status" value="1"/>
</dbReference>
<evidence type="ECO:0000256" key="4">
    <source>
        <dbReference type="ARBA" id="ARBA00022679"/>
    </source>
</evidence>
<feature type="domain" description="CheR-type methyltransferase" evidence="6">
    <location>
        <begin position="33"/>
        <end position="310"/>
    </location>
</feature>
<dbReference type="PROSITE" id="PS50123">
    <property type="entry name" value="CHER"/>
    <property type="match status" value="1"/>
</dbReference>
<dbReference type="EC" id="2.1.1.80" evidence="2"/>
<evidence type="ECO:0000313" key="7">
    <source>
        <dbReference type="EMBL" id="SHL01310.1"/>
    </source>
</evidence>
<dbReference type="Pfam" id="PF03705">
    <property type="entry name" value="CheR_N"/>
    <property type="match status" value="1"/>
</dbReference>
<accession>A0A1M6X5P2</accession>
<evidence type="ECO:0000256" key="2">
    <source>
        <dbReference type="ARBA" id="ARBA00012534"/>
    </source>
</evidence>
<dbReference type="GO" id="GO:0032259">
    <property type="term" value="P:methylation"/>
    <property type="evidence" value="ECO:0007669"/>
    <property type="project" value="UniProtKB-KW"/>
</dbReference>
<comment type="catalytic activity">
    <reaction evidence="1">
        <text>L-glutamyl-[protein] + S-adenosyl-L-methionine = [protein]-L-glutamate 5-O-methyl ester + S-adenosyl-L-homocysteine</text>
        <dbReference type="Rhea" id="RHEA:24452"/>
        <dbReference type="Rhea" id="RHEA-COMP:10208"/>
        <dbReference type="Rhea" id="RHEA-COMP:10311"/>
        <dbReference type="ChEBI" id="CHEBI:29973"/>
        <dbReference type="ChEBI" id="CHEBI:57856"/>
        <dbReference type="ChEBI" id="CHEBI:59789"/>
        <dbReference type="ChEBI" id="CHEBI:82795"/>
        <dbReference type="EC" id="2.1.1.80"/>
    </reaction>
</comment>
<dbReference type="InterPro" id="IPR022642">
    <property type="entry name" value="CheR_C"/>
</dbReference>
<dbReference type="AlphaFoldDB" id="A0A1M6X5P2"/>
<reference evidence="8" key="1">
    <citation type="submission" date="2016-11" db="EMBL/GenBank/DDBJ databases">
        <authorList>
            <person name="Varghese N."/>
            <person name="Submissions S."/>
        </authorList>
    </citation>
    <scope>NUCLEOTIDE SEQUENCE [LARGE SCALE GENOMIC DNA]</scope>
    <source>
        <strain evidence="8">DSM 22212</strain>
    </source>
</reference>
<dbReference type="STRING" id="633813.SAMN04488087_2514"/>
<dbReference type="InterPro" id="IPR050903">
    <property type="entry name" value="Bact_Chemotaxis_MeTrfase"/>
</dbReference>
<evidence type="ECO:0000313" key="8">
    <source>
        <dbReference type="Proteomes" id="UP000185812"/>
    </source>
</evidence>
<dbReference type="InterPro" id="IPR029063">
    <property type="entry name" value="SAM-dependent_MTases_sf"/>
</dbReference>
<dbReference type="PANTHER" id="PTHR24422:SF10">
    <property type="entry name" value="CHEMOTAXIS PROTEIN METHYLTRANSFERASE 2"/>
    <property type="match status" value="1"/>
</dbReference>
<organism evidence="7 8">
    <name type="scientific">Rhodothermus profundi</name>
    <dbReference type="NCBI Taxonomy" id="633813"/>
    <lineage>
        <taxon>Bacteria</taxon>
        <taxon>Pseudomonadati</taxon>
        <taxon>Rhodothermota</taxon>
        <taxon>Rhodothermia</taxon>
        <taxon>Rhodothermales</taxon>
        <taxon>Rhodothermaceae</taxon>
        <taxon>Rhodothermus</taxon>
    </lineage>
</organism>
<dbReference type="InterPro" id="IPR000780">
    <property type="entry name" value="CheR_MeTrfase"/>
</dbReference>
<keyword evidence="5" id="KW-0949">S-adenosyl-L-methionine</keyword>
<dbReference type="InterPro" id="IPR036804">
    <property type="entry name" value="CheR_N_sf"/>
</dbReference>
<dbReference type="SUPFAM" id="SSF47757">
    <property type="entry name" value="Chemotaxis receptor methyltransferase CheR, N-terminal domain"/>
    <property type="match status" value="1"/>
</dbReference>
<evidence type="ECO:0000256" key="3">
    <source>
        <dbReference type="ARBA" id="ARBA00022603"/>
    </source>
</evidence>
<dbReference type="SUPFAM" id="SSF53335">
    <property type="entry name" value="S-adenosyl-L-methionine-dependent methyltransferases"/>
    <property type="match status" value="1"/>
</dbReference>
<keyword evidence="8" id="KW-1185">Reference proteome</keyword>
<dbReference type="Proteomes" id="UP000185812">
    <property type="component" value="Unassembled WGS sequence"/>
</dbReference>
<dbReference type="PRINTS" id="PR00996">
    <property type="entry name" value="CHERMTFRASE"/>
</dbReference>
<dbReference type="Gene3D" id="1.10.155.10">
    <property type="entry name" value="Chemotaxis receptor methyltransferase CheR, N-terminal domain"/>
    <property type="match status" value="1"/>
</dbReference>
<gene>
    <name evidence="7" type="ORF">SAMN04488087_2514</name>
</gene>
<keyword evidence="4 7" id="KW-0808">Transferase</keyword>
<dbReference type="SMART" id="SM00138">
    <property type="entry name" value="MeTrc"/>
    <property type="match status" value="1"/>
</dbReference>
<dbReference type="PIRSF" id="PIRSF000410">
    <property type="entry name" value="CheR"/>
    <property type="match status" value="1"/>
</dbReference>
<evidence type="ECO:0000256" key="5">
    <source>
        <dbReference type="ARBA" id="ARBA00022691"/>
    </source>
</evidence>
<proteinExistence type="predicted"/>
<evidence type="ECO:0000256" key="1">
    <source>
        <dbReference type="ARBA" id="ARBA00001541"/>
    </source>
</evidence>
<evidence type="ECO:0000259" key="6">
    <source>
        <dbReference type="PROSITE" id="PS50123"/>
    </source>
</evidence>
<dbReference type="InterPro" id="IPR022641">
    <property type="entry name" value="CheR_N"/>
</dbReference>
<keyword evidence="3 7" id="KW-0489">Methyltransferase</keyword>
<sequence length="320" mass="37423">MPMMRSALLAVVLLTSPEKPHAVMSLLARLPLTPQHHTVLSDAEFQQLRQLIYEKTGLYFQDNKRYLLESRVGRRLNELRLPNGQAYLRLLQNGQGRDEFRHLINAITINETYFFRAPAHLEVLERHILPEWLRTKRQVRIWSAGCSSGEEPYTLAIFLRDRIQPRYPNARFEIIGTDINTKVLKQAQQGLYGDYAVRNVPPEYLQRYFIQQGNRYQLRDEIRKMVKFQVLNLADEIAMSTMRNFDLIICANVLIYFDDNMKRRVVQSFYRSLVPGGYLFVGFSETLYGISQAFQPVRFGKAIVYRKEAEASESNTRRHG</sequence>
<dbReference type="Gene3D" id="3.40.50.150">
    <property type="entry name" value="Vaccinia Virus protein VP39"/>
    <property type="match status" value="1"/>
</dbReference>
<dbReference type="EMBL" id="FRAU01000010">
    <property type="protein sequence ID" value="SHL01310.1"/>
    <property type="molecule type" value="Genomic_DNA"/>
</dbReference>
<dbReference type="CDD" id="cd02440">
    <property type="entry name" value="AdoMet_MTases"/>
    <property type="match status" value="1"/>
</dbReference>
<dbReference type="PANTHER" id="PTHR24422">
    <property type="entry name" value="CHEMOTAXIS PROTEIN METHYLTRANSFERASE"/>
    <property type="match status" value="1"/>
</dbReference>
<protein>
    <recommendedName>
        <fullName evidence="2">protein-glutamate O-methyltransferase</fullName>
        <ecNumber evidence="2">2.1.1.80</ecNumber>
    </recommendedName>
</protein>
<name>A0A1M6X5P2_9BACT</name>
<dbReference type="InterPro" id="IPR026024">
    <property type="entry name" value="Chemotaxis_MeTrfase_CheR"/>
</dbReference>
<dbReference type="GO" id="GO:0008983">
    <property type="term" value="F:protein-glutamate O-methyltransferase activity"/>
    <property type="evidence" value="ECO:0007669"/>
    <property type="project" value="UniProtKB-EC"/>
</dbReference>